<dbReference type="PANTHER" id="PTHR37984">
    <property type="entry name" value="PROTEIN CBG26694"/>
    <property type="match status" value="1"/>
</dbReference>
<dbReference type="OrthoDB" id="8014450at2759"/>
<comment type="caution">
    <text evidence="8">The sequence shown here is derived from an EMBL/GenBank/DDBJ whole genome shotgun (WGS) entry which is preliminary data.</text>
</comment>
<dbReference type="STRING" id="67767.A0A0J7JVH1"/>
<dbReference type="Proteomes" id="UP000036403">
    <property type="component" value="Unassembled WGS sequence"/>
</dbReference>
<dbReference type="InterPro" id="IPR043502">
    <property type="entry name" value="DNA/RNA_pol_sf"/>
</dbReference>
<keyword evidence="6" id="KW-0695">RNA-directed DNA polymerase</keyword>
<dbReference type="EMBL" id="LBMM01028327">
    <property type="protein sequence ID" value="KMQ82104.1"/>
    <property type="molecule type" value="Genomic_DNA"/>
</dbReference>
<organism evidence="8 9">
    <name type="scientific">Lasius niger</name>
    <name type="common">Black garden ant</name>
    <dbReference type="NCBI Taxonomy" id="67767"/>
    <lineage>
        <taxon>Eukaryota</taxon>
        <taxon>Metazoa</taxon>
        <taxon>Ecdysozoa</taxon>
        <taxon>Arthropoda</taxon>
        <taxon>Hexapoda</taxon>
        <taxon>Insecta</taxon>
        <taxon>Pterygota</taxon>
        <taxon>Neoptera</taxon>
        <taxon>Endopterygota</taxon>
        <taxon>Hymenoptera</taxon>
        <taxon>Apocrita</taxon>
        <taxon>Aculeata</taxon>
        <taxon>Formicoidea</taxon>
        <taxon>Formicidae</taxon>
        <taxon>Formicinae</taxon>
        <taxon>Lasius</taxon>
        <taxon>Lasius</taxon>
    </lineage>
</organism>
<keyword evidence="5" id="KW-0378">Hydrolase</keyword>
<evidence type="ECO:0000256" key="6">
    <source>
        <dbReference type="ARBA" id="ARBA00022918"/>
    </source>
</evidence>
<evidence type="ECO:0000256" key="2">
    <source>
        <dbReference type="ARBA" id="ARBA00022695"/>
    </source>
</evidence>
<name>A0A0J7JVH1_LASNI</name>
<keyword evidence="1" id="KW-0808">Transferase</keyword>
<dbReference type="AlphaFoldDB" id="A0A0J7JVH1"/>
<dbReference type="SUPFAM" id="SSF56672">
    <property type="entry name" value="DNA/RNA polymerases"/>
    <property type="match status" value="1"/>
</dbReference>
<dbReference type="GO" id="GO:0016787">
    <property type="term" value="F:hydrolase activity"/>
    <property type="evidence" value="ECO:0007669"/>
    <property type="project" value="UniProtKB-KW"/>
</dbReference>
<dbReference type="GO" id="GO:0004519">
    <property type="term" value="F:endonuclease activity"/>
    <property type="evidence" value="ECO:0007669"/>
    <property type="project" value="UniProtKB-KW"/>
</dbReference>
<evidence type="ECO:0000256" key="4">
    <source>
        <dbReference type="ARBA" id="ARBA00022759"/>
    </source>
</evidence>
<reference evidence="8 9" key="1">
    <citation type="submission" date="2015-04" db="EMBL/GenBank/DDBJ databases">
        <title>Lasius niger genome sequencing.</title>
        <authorList>
            <person name="Konorov E.A."/>
            <person name="Nikitin M.A."/>
            <person name="Kirill M.V."/>
            <person name="Chang P."/>
        </authorList>
    </citation>
    <scope>NUCLEOTIDE SEQUENCE [LARGE SCALE GENOMIC DNA]</scope>
    <source>
        <tissue evidence="8">Whole</tissue>
    </source>
</reference>
<gene>
    <name evidence="8" type="ORF">RF55_24164</name>
</gene>
<keyword evidence="4" id="KW-0255">Endonuclease</keyword>
<dbReference type="Pfam" id="PF17917">
    <property type="entry name" value="RT_RNaseH"/>
    <property type="match status" value="1"/>
</dbReference>
<proteinExistence type="predicted"/>
<evidence type="ECO:0000259" key="7">
    <source>
        <dbReference type="Pfam" id="PF17917"/>
    </source>
</evidence>
<dbReference type="Gene3D" id="1.10.340.70">
    <property type="match status" value="1"/>
</dbReference>
<keyword evidence="2" id="KW-0548">Nucleotidyltransferase</keyword>
<keyword evidence="3" id="KW-0540">Nuclease</keyword>
<dbReference type="PANTHER" id="PTHR37984:SF5">
    <property type="entry name" value="PROTEIN NYNRIN-LIKE"/>
    <property type="match status" value="1"/>
</dbReference>
<evidence type="ECO:0000256" key="5">
    <source>
        <dbReference type="ARBA" id="ARBA00022801"/>
    </source>
</evidence>
<dbReference type="GO" id="GO:0003964">
    <property type="term" value="F:RNA-directed DNA polymerase activity"/>
    <property type="evidence" value="ECO:0007669"/>
    <property type="project" value="UniProtKB-KW"/>
</dbReference>
<evidence type="ECO:0000256" key="3">
    <source>
        <dbReference type="ARBA" id="ARBA00022722"/>
    </source>
</evidence>
<dbReference type="PaxDb" id="67767-A0A0J7JVH1"/>
<keyword evidence="9" id="KW-1185">Reference proteome</keyword>
<accession>A0A0J7JVH1</accession>
<evidence type="ECO:0000313" key="9">
    <source>
        <dbReference type="Proteomes" id="UP000036403"/>
    </source>
</evidence>
<dbReference type="InterPro" id="IPR041373">
    <property type="entry name" value="RT_RNaseH"/>
</dbReference>
<evidence type="ECO:0000313" key="8">
    <source>
        <dbReference type="EMBL" id="KMQ82104.1"/>
    </source>
</evidence>
<protein>
    <submittedName>
        <fullName evidence="8">Retrovirus-like pol polyprotein</fullName>
    </submittedName>
</protein>
<dbReference type="InterPro" id="IPR050951">
    <property type="entry name" value="Retrovirus_Pol_polyprotein"/>
</dbReference>
<evidence type="ECO:0000256" key="1">
    <source>
        <dbReference type="ARBA" id="ARBA00022679"/>
    </source>
</evidence>
<sequence length="154" mass="17729">MLAIIKAVERFHLYLYGLRFTIVTDCNAVVYAVNKANLNPRVARWTLALQNYTFDIVHRPGNRMAHVDALSRSVAHVDELPLERQLEFLQLTDPKILDISKKLELEDSDKFALVDGLTYTKIDDELEFVIPESMIINIIRTYHDEIAHCGAEKM</sequence>
<dbReference type="CDD" id="cd09274">
    <property type="entry name" value="RNase_HI_RT_Ty3"/>
    <property type="match status" value="1"/>
</dbReference>
<feature type="domain" description="Reverse transcriptase RNase H-like" evidence="7">
    <location>
        <begin position="1"/>
        <end position="52"/>
    </location>
</feature>